<dbReference type="GO" id="GO:0005737">
    <property type="term" value="C:cytoplasm"/>
    <property type="evidence" value="ECO:0007669"/>
    <property type="project" value="TreeGrafter"/>
</dbReference>
<evidence type="ECO:0000259" key="5">
    <source>
        <dbReference type="Pfam" id="PF07992"/>
    </source>
</evidence>
<evidence type="ECO:0000313" key="6">
    <source>
        <dbReference type="EMBL" id="MBB4688745.1"/>
    </source>
</evidence>
<dbReference type="SUPFAM" id="SSF51905">
    <property type="entry name" value="FAD/NAD(P)-binding domain"/>
    <property type="match status" value="1"/>
</dbReference>
<dbReference type="GO" id="GO:0050660">
    <property type="term" value="F:flavin adenine dinucleotide binding"/>
    <property type="evidence" value="ECO:0007669"/>
    <property type="project" value="TreeGrafter"/>
</dbReference>
<name>A0A840J546_9PSEU</name>
<keyword evidence="2" id="KW-0285">Flavoprotein</keyword>
<evidence type="ECO:0000256" key="4">
    <source>
        <dbReference type="ARBA" id="ARBA00023002"/>
    </source>
</evidence>
<dbReference type="Gene3D" id="3.50.50.100">
    <property type="match status" value="1"/>
</dbReference>
<dbReference type="Pfam" id="PF07992">
    <property type="entry name" value="Pyr_redox_2"/>
    <property type="match status" value="1"/>
</dbReference>
<dbReference type="RefSeq" id="WP_184783382.1">
    <property type="nucleotide sequence ID" value="NZ_JACHMG010000001.1"/>
</dbReference>
<dbReference type="PRINTS" id="PR00368">
    <property type="entry name" value="FADPNR"/>
</dbReference>
<comment type="similarity">
    <text evidence="1">Belongs to the FAD-dependent oxidoreductase family.</text>
</comment>
<protein>
    <submittedName>
        <fullName evidence="6">NADH dehydrogenase FAD-containing subunit</fullName>
    </submittedName>
</protein>
<proteinExistence type="inferred from homology"/>
<dbReference type="Proteomes" id="UP000581769">
    <property type="component" value="Unassembled WGS sequence"/>
</dbReference>
<dbReference type="EMBL" id="JACHMG010000001">
    <property type="protein sequence ID" value="MBB4688745.1"/>
    <property type="molecule type" value="Genomic_DNA"/>
</dbReference>
<dbReference type="InterPro" id="IPR036188">
    <property type="entry name" value="FAD/NAD-bd_sf"/>
</dbReference>
<dbReference type="AlphaFoldDB" id="A0A840J546"/>
<evidence type="ECO:0000256" key="1">
    <source>
        <dbReference type="ARBA" id="ARBA00006442"/>
    </source>
</evidence>
<feature type="domain" description="FAD/NAD(P)-binding" evidence="5">
    <location>
        <begin position="5"/>
        <end position="287"/>
    </location>
</feature>
<dbReference type="PANTHER" id="PTHR43735:SF3">
    <property type="entry name" value="FERROPTOSIS SUPPRESSOR PROTEIN 1"/>
    <property type="match status" value="1"/>
</dbReference>
<dbReference type="PANTHER" id="PTHR43735">
    <property type="entry name" value="APOPTOSIS-INDUCING FACTOR 1"/>
    <property type="match status" value="1"/>
</dbReference>
<sequence>MNETVTVLGGGYGGSTVAKELDDVADVVLVEPREAFAHTVATLRGLVDPQWTHRLFLPYGRLLRRGRVVRDHAVSADAGGVTLGSGERITAGHLVLATGSSYPYPAKIDVLDTADAVAKLRATRDQLAAAERVLLLGAGPAGLELAGEIVSAWPGKQVTIVDPAADILLGTGLPDEFRDEIRRQLTALEVTVLTGSSLTAAPPTEPGTTAAFTVTTGEGATLSADIWFRCHGTTPATSYLAADLASARTPSGHLAVTPELHLEGHPHVFAIGDITAIAEPKMAKAAELHAKVVAATIRARLTGGEPATYTPGPPGISLPLGPNGGASYRHATGILGPEQTAQLKGNHLRVENYRTLLNLP</sequence>
<dbReference type="GO" id="GO:0004174">
    <property type="term" value="F:electron-transferring-flavoprotein dehydrogenase activity"/>
    <property type="evidence" value="ECO:0007669"/>
    <property type="project" value="TreeGrafter"/>
</dbReference>
<accession>A0A840J546</accession>
<keyword evidence="4" id="KW-0560">Oxidoreductase</keyword>
<gene>
    <name evidence="6" type="ORF">BJY18_006230</name>
</gene>
<evidence type="ECO:0000256" key="2">
    <source>
        <dbReference type="ARBA" id="ARBA00022630"/>
    </source>
</evidence>
<keyword evidence="3" id="KW-0274">FAD</keyword>
<evidence type="ECO:0000256" key="3">
    <source>
        <dbReference type="ARBA" id="ARBA00022827"/>
    </source>
</evidence>
<comment type="caution">
    <text evidence="6">The sequence shown here is derived from an EMBL/GenBank/DDBJ whole genome shotgun (WGS) entry which is preliminary data.</text>
</comment>
<keyword evidence="7" id="KW-1185">Reference proteome</keyword>
<reference evidence="6 7" key="1">
    <citation type="submission" date="2020-08" db="EMBL/GenBank/DDBJ databases">
        <title>Sequencing the genomes of 1000 actinobacteria strains.</title>
        <authorList>
            <person name="Klenk H.-P."/>
        </authorList>
    </citation>
    <scope>NUCLEOTIDE SEQUENCE [LARGE SCALE GENOMIC DNA]</scope>
    <source>
        <strain evidence="6 7">DSM 45859</strain>
    </source>
</reference>
<organism evidence="6 7">
    <name type="scientific">Amycolatopsis jiangsuensis</name>
    <dbReference type="NCBI Taxonomy" id="1181879"/>
    <lineage>
        <taxon>Bacteria</taxon>
        <taxon>Bacillati</taxon>
        <taxon>Actinomycetota</taxon>
        <taxon>Actinomycetes</taxon>
        <taxon>Pseudonocardiales</taxon>
        <taxon>Pseudonocardiaceae</taxon>
        <taxon>Amycolatopsis</taxon>
    </lineage>
</organism>
<dbReference type="InterPro" id="IPR023753">
    <property type="entry name" value="FAD/NAD-binding_dom"/>
</dbReference>
<evidence type="ECO:0000313" key="7">
    <source>
        <dbReference type="Proteomes" id="UP000581769"/>
    </source>
</evidence>